<feature type="domain" description="B-block binding subunit of TFIIIC" evidence="7">
    <location>
        <begin position="137"/>
        <end position="204"/>
    </location>
</feature>
<feature type="compositionally biased region" description="Polar residues" evidence="6">
    <location>
        <begin position="1369"/>
        <end position="1379"/>
    </location>
</feature>
<comment type="subcellular location">
    <subcellularLocation>
        <location evidence="1">Nucleus</location>
    </subcellularLocation>
</comment>
<dbReference type="InterPro" id="IPR046488">
    <property type="entry name" value="Sfc3/Tfc3_C"/>
</dbReference>
<dbReference type="CDD" id="cd16169">
    <property type="entry name" value="Tau138_eWH"/>
    <property type="match status" value="1"/>
</dbReference>
<name>A0ABR4HWT1_9EURO</name>
<evidence type="ECO:0000313" key="10">
    <source>
        <dbReference type="Proteomes" id="UP001610334"/>
    </source>
</evidence>
<evidence type="ECO:0000256" key="6">
    <source>
        <dbReference type="SAM" id="MobiDB-lite"/>
    </source>
</evidence>
<feature type="region of interest" description="Disordered" evidence="6">
    <location>
        <begin position="330"/>
        <end position="354"/>
    </location>
</feature>
<evidence type="ECO:0000313" key="9">
    <source>
        <dbReference type="EMBL" id="KAL2819177.1"/>
    </source>
</evidence>
<feature type="region of interest" description="Disordered" evidence="6">
    <location>
        <begin position="84"/>
        <end position="109"/>
    </location>
</feature>
<evidence type="ECO:0000256" key="5">
    <source>
        <dbReference type="ARBA" id="ARBA00023242"/>
    </source>
</evidence>
<dbReference type="PANTHER" id="PTHR15180">
    <property type="entry name" value="GENERAL TRANSCRIPTION FACTOR 3C POLYPEPTIDE 1"/>
    <property type="match status" value="1"/>
</dbReference>
<accession>A0ABR4HWT1</accession>
<reference evidence="9 10" key="1">
    <citation type="submission" date="2024-07" db="EMBL/GenBank/DDBJ databases">
        <title>Section-level genome sequencing and comparative genomics of Aspergillus sections Usti and Cavernicolus.</title>
        <authorList>
            <consortium name="Lawrence Berkeley National Laboratory"/>
            <person name="Nybo J.L."/>
            <person name="Vesth T.C."/>
            <person name="Theobald S."/>
            <person name="Frisvad J.C."/>
            <person name="Larsen T.O."/>
            <person name="Kjaerboelling I."/>
            <person name="Rothschild-Mancinelli K."/>
            <person name="Lyhne E.K."/>
            <person name="Kogle M.E."/>
            <person name="Barry K."/>
            <person name="Clum A."/>
            <person name="Na H."/>
            <person name="Ledsgaard L."/>
            <person name="Lin J."/>
            <person name="Lipzen A."/>
            <person name="Kuo A."/>
            <person name="Riley R."/>
            <person name="Mondo S."/>
            <person name="Labutti K."/>
            <person name="Haridas S."/>
            <person name="Pangalinan J."/>
            <person name="Salamov A.A."/>
            <person name="Simmons B.A."/>
            <person name="Magnuson J.K."/>
            <person name="Chen J."/>
            <person name="Drula E."/>
            <person name="Henrissat B."/>
            <person name="Wiebenga A."/>
            <person name="Lubbers R.J."/>
            <person name="Gomes A.C."/>
            <person name="Makela M.R."/>
            <person name="Stajich J."/>
            <person name="Grigoriev I.V."/>
            <person name="Mortensen U.H."/>
            <person name="De Vries R.P."/>
            <person name="Baker S.E."/>
            <person name="Andersen M.R."/>
        </authorList>
    </citation>
    <scope>NUCLEOTIDE SEQUENCE [LARGE SCALE GENOMIC DNA]</scope>
    <source>
        <strain evidence="9 10">CBS 588.65</strain>
    </source>
</reference>
<feature type="compositionally biased region" description="Polar residues" evidence="6">
    <location>
        <begin position="917"/>
        <end position="933"/>
    </location>
</feature>
<feature type="compositionally biased region" description="Low complexity" evidence="6">
    <location>
        <begin position="847"/>
        <end position="860"/>
    </location>
</feature>
<dbReference type="Proteomes" id="UP001610334">
    <property type="component" value="Unassembled WGS sequence"/>
</dbReference>
<keyword evidence="5" id="KW-0539">Nucleus</keyword>
<keyword evidence="10" id="KW-1185">Reference proteome</keyword>
<feature type="region of interest" description="Disordered" evidence="6">
    <location>
        <begin position="1357"/>
        <end position="1415"/>
    </location>
</feature>
<comment type="caution">
    <text evidence="9">The sequence shown here is derived from an EMBL/GenBank/DDBJ whole genome shotgun (WGS) entry which is preliminary data.</text>
</comment>
<evidence type="ECO:0000256" key="4">
    <source>
        <dbReference type="ARBA" id="ARBA00023163"/>
    </source>
</evidence>
<evidence type="ECO:0008006" key="11">
    <source>
        <dbReference type="Google" id="ProtNLM"/>
    </source>
</evidence>
<evidence type="ECO:0000256" key="1">
    <source>
        <dbReference type="ARBA" id="ARBA00004123"/>
    </source>
</evidence>
<feature type="compositionally biased region" description="Polar residues" evidence="6">
    <location>
        <begin position="87"/>
        <end position="106"/>
    </location>
</feature>
<sequence>MAPSLRDLIDFLLAEIALCGSQGASPANVLSFIDAFYARSGRDESTRSQTVDRRFQDRVWQWLTRHPEVSVGKDREGNHFTLEQAENRQLNTTSAAETTQDSQAIESENGPLRVFVSEERTWLAITGHGRDDTKVLPMEFALLSVIASRGSGGITQPELIKLSGQDKRSVPKRTDILAQKGYIAKRAIQIKAARTSLCTLSKFLNPENLALAKPADDARADAVKMIDFGVFTDKLFGILREHKIISRSDLKESLGFSDPWRWKVLSRALRKFERIGVVKRVRALSQYANTMKKYHPCVMLVRDPSEKDIAMFHDFSIHMYSDIEQSRDAEFEDDAEADDTTREPSSARNLGDVKAEPDVEMSGRALPSWTPDRNIHNQLFDVIDRAGTAGSTNSDIIRACLGVFYRRPLENTIARLVECWQLSQPPHLRHLAIIRDTTINRTITHYIHYSARNFRKLVDAGESSWEAVEFVPRNTKSSTITAPPVDVKPHLDAYGLPLDLPKGDLLNNGDCSLMECMLVVRPQNYLMSSSDPKAVELEDGTFSIYYGVRSSHGQNIQFQTSVDRRATPDTPAWLKAEGAKHGGIDTPTHRPSKKSKRDTLDLTGMSEKEKLEAIGLDETWTEYSVHLLDRPGPGVYVTPRGRRRAAGQRQGRPRISRVAVFKSPRLRELLWFAEKGDNNLDPQSLQAPDTNHGSSTTDIRAPSDDAEGSGSRKRKSPDFEPDYSPKRTSKLRRIDNVQEICQEEQNTESNRMDGNTQEIQAIEAETPSRNGPKRKRGPSPETEQQRGSHLRKRGGRASNPMDERMHRDNGLGIDEGHRPLGKSADKMENEASKMVMDGLERSILPGPSASENTPSSSSEPLTGPPTAIVSAPSDPRSEKDVAHKTGPSTRTQAAEHALVNGSRVMEPSTPAVPHQGATVSNMSPTPEGSSTRANKSKPPERGGSVSFLRRKIVMDIVEKAGGAFPMGTEIWYPFMTAWFKTKYKEKPDMRTLRSAVKQLVDAGKLRQQTFCGRDNKGVMVTKNIICKPELPPDDPVIKDLQANILASGARYYFPPNVEVDPSLTKQGMTPKGPRQSTGVPVEASITVQLHQKPAAIVALEKRKGQNIQRRILRRLEMESMREAMQETRPSGVIRLLSIQRPEPNLPPMHNLISSFGDAEAWAREEELRGRRHRTTNTSARHLKRFLSVMASHTMLMNPKQSFNPNNGTFSTDAGMVALTAASAQSRIVQKREPRLPESLDDLFTQARKRDVPLPDDIDPRSRSFFRDNNRILRWELQNEELLQQRSGTLQYINQGIRDSFESAPIEGGIRFEDGDRDRDIVPQSTVQTREKAHSSLLAQHERPPFGAQQSYESIIDFGGHTRTPGRRMPSTSTATSLSFKPSIPQHRRIEKLNEVSSVGNDPVVSSQKTQHGRRNRLNAQLPRSTHQRIMMAIVVVRALAGGADGKMVDWPLVSHCFPDQDSKTVQDKGKGILSRNRLQIAKMQSDFQERFIGAYANDEVPSIDYDDLYTYDWNAVIDWANTQLDVPKSEKIPDLPATRQQFDDIFELREEPLGSLDEFYQASGITALRKRALISSVAFATPLSSKYSQGRSTELSRFDTVKTWIRANTTTPAEVYRPADAKRALSYIDSGTLNAALQSLVTDRVIYQNAKGRSIPGRNYDMTDHFLQTLSKRRPIELTELRRAVKFKTEILDPVLTERGMYSINYSAEDGDILAIINLLFEGRITVRPRDPPRDKFGLTEGGYLTRMMNKDKLRFSLDIYPVKDRYIPGNPVSEKASSLAPPCPPLVAISEILSIPEKIPLWFDIHGGFIQVLWDQAVSAVLGCVAARPGITASNVSSMIKPTLGAWEVELLLQWLVEVGAMRRMGDNGADPHESCWAVKEWWWMVMS</sequence>
<dbReference type="Pfam" id="PF20222">
    <property type="entry name" value="DUF6581"/>
    <property type="match status" value="1"/>
</dbReference>
<feature type="region of interest" description="Disordered" evidence="6">
    <location>
        <begin position="678"/>
        <end position="944"/>
    </location>
</feature>
<dbReference type="InterPro" id="IPR035625">
    <property type="entry name" value="Tfc3-like_eWH"/>
</dbReference>
<dbReference type="EMBL" id="JBFXLT010000011">
    <property type="protein sequence ID" value="KAL2819177.1"/>
    <property type="molecule type" value="Genomic_DNA"/>
</dbReference>
<gene>
    <name evidence="9" type="ORF">BJX63DRAFT_31247</name>
</gene>
<proteinExistence type="predicted"/>
<feature type="compositionally biased region" description="Basic and acidic residues" evidence="6">
    <location>
        <begin position="801"/>
        <end position="831"/>
    </location>
</feature>
<feature type="compositionally biased region" description="Polar residues" evidence="6">
    <location>
        <begin position="1394"/>
        <end position="1409"/>
    </location>
</feature>
<evidence type="ECO:0000259" key="8">
    <source>
        <dbReference type="Pfam" id="PF20222"/>
    </source>
</evidence>
<evidence type="ECO:0000256" key="2">
    <source>
        <dbReference type="ARBA" id="ARBA00022553"/>
    </source>
</evidence>
<organism evidence="9 10">
    <name type="scientific">Aspergillus granulosus</name>
    <dbReference type="NCBI Taxonomy" id="176169"/>
    <lineage>
        <taxon>Eukaryota</taxon>
        <taxon>Fungi</taxon>
        <taxon>Dikarya</taxon>
        <taxon>Ascomycota</taxon>
        <taxon>Pezizomycotina</taxon>
        <taxon>Eurotiomycetes</taxon>
        <taxon>Eurotiomycetidae</taxon>
        <taxon>Eurotiales</taxon>
        <taxon>Aspergillaceae</taxon>
        <taxon>Aspergillus</taxon>
        <taxon>Aspergillus subgen. Nidulantes</taxon>
    </lineage>
</organism>
<feature type="region of interest" description="Disordered" evidence="6">
    <location>
        <begin position="634"/>
        <end position="653"/>
    </location>
</feature>
<dbReference type="InterPro" id="IPR007309">
    <property type="entry name" value="TFIIIC_Bblock-bd"/>
</dbReference>
<keyword evidence="2" id="KW-0597">Phosphoprotein</keyword>
<keyword evidence="3" id="KW-0238">DNA-binding</keyword>
<feature type="region of interest" description="Disordered" evidence="6">
    <location>
        <begin position="578"/>
        <end position="599"/>
    </location>
</feature>
<protein>
    <recommendedName>
        <fullName evidence="11">TFIIIC transcription initiation factor complex subunits Tfc3</fullName>
    </recommendedName>
</protein>
<keyword evidence="4" id="KW-0804">Transcription</keyword>
<evidence type="ECO:0000256" key="3">
    <source>
        <dbReference type="ARBA" id="ARBA00023125"/>
    </source>
</evidence>
<dbReference type="PANTHER" id="PTHR15180:SF1">
    <property type="entry name" value="GENERAL TRANSCRIPTION FACTOR 3C POLYPEPTIDE 1"/>
    <property type="match status" value="1"/>
</dbReference>
<evidence type="ECO:0000259" key="7">
    <source>
        <dbReference type="Pfam" id="PF04182"/>
    </source>
</evidence>
<dbReference type="InterPro" id="IPR044210">
    <property type="entry name" value="Tfc3-like"/>
</dbReference>
<feature type="domain" description="Transcription factor tau subunit sfc3/Tfc3 C-terminal" evidence="8">
    <location>
        <begin position="1417"/>
        <end position="1838"/>
    </location>
</feature>
<feature type="compositionally biased region" description="Polar residues" evidence="6">
    <location>
        <begin position="747"/>
        <end position="759"/>
    </location>
</feature>
<feature type="compositionally biased region" description="Polar residues" evidence="6">
    <location>
        <begin position="680"/>
        <end position="698"/>
    </location>
</feature>
<feature type="compositionally biased region" description="Basic residues" evidence="6">
    <location>
        <begin position="640"/>
        <end position="653"/>
    </location>
</feature>
<dbReference type="Pfam" id="PF04182">
    <property type="entry name" value="B-block_TFIIIC"/>
    <property type="match status" value="1"/>
</dbReference>